<dbReference type="RefSeq" id="WP_054328170.1">
    <property type="nucleotide sequence ID" value="NZ_JACOPL010000010.1"/>
</dbReference>
<dbReference type="PANTHER" id="PTHR43133">
    <property type="entry name" value="RNA POLYMERASE ECF-TYPE SIGMA FACTO"/>
    <property type="match status" value="1"/>
</dbReference>
<dbReference type="InterPro" id="IPR014284">
    <property type="entry name" value="RNA_pol_sigma-70_dom"/>
</dbReference>
<keyword evidence="5" id="KW-0804">Transcription</keyword>
<dbReference type="EMBL" id="JACOPL010000010">
    <property type="protein sequence ID" value="MBC5726079.1"/>
    <property type="molecule type" value="Genomic_DNA"/>
</dbReference>
<protein>
    <submittedName>
        <fullName evidence="7">Sigma-70 family RNA polymerase sigma factor</fullName>
    </submittedName>
</protein>
<dbReference type="SUPFAM" id="SSF88659">
    <property type="entry name" value="Sigma3 and sigma4 domains of RNA polymerase sigma factors"/>
    <property type="match status" value="1"/>
</dbReference>
<dbReference type="Gene3D" id="1.10.10.10">
    <property type="entry name" value="Winged helix-like DNA-binding domain superfamily/Winged helix DNA-binding domain"/>
    <property type="match status" value="1"/>
</dbReference>
<evidence type="ECO:0000256" key="1">
    <source>
        <dbReference type="ARBA" id="ARBA00010641"/>
    </source>
</evidence>
<evidence type="ECO:0000313" key="7">
    <source>
        <dbReference type="EMBL" id="MBC5726079.1"/>
    </source>
</evidence>
<comment type="similarity">
    <text evidence="1">Belongs to the sigma-70 factor family. ECF subfamily.</text>
</comment>
<comment type="caution">
    <text evidence="7">The sequence shown here is derived from an EMBL/GenBank/DDBJ whole genome shotgun (WGS) entry which is preliminary data.</text>
</comment>
<dbReference type="Pfam" id="PF08281">
    <property type="entry name" value="Sigma70_r4_2"/>
    <property type="match status" value="1"/>
</dbReference>
<dbReference type="Gene3D" id="1.10.1740.10">
    <property type="match status" value="1"/>
</dbReference>
<keyword evidence="3" id="KW-0731">Sigma factor</keyword>
<dbReference type="InterPro" id="IPR013324">
    <property type="entry name" value="RNA_pol_sigma_r3/r4-like"/>
</dbReference>
<accession>A0A923LY63</accession>
<dbReference type="InterPro" id="IPR013249">
    <property type="entry name" value="RNA_pol_sigma70_r4_t2"/>
</dbReference>
<keyword evidence="2" id="KW-0805">Transcription regulation</keyword>
<keyword evidence="4" id="KW-0238">DNA-binding</keyword>
<reference evidence="7" key="1">
    <citation type="submission" date="2020-08" db="EMBL/GenBank/DDBJ databases">
        <title>Genome public.</title>
        <authorList>
            <person name="Liu C."/>
            <person name="Sun Q."/>
        </authorList>
    </citation>
    <scope>NUCLEOTIDE SEQUENCE</scope>
    <source>
        <strain evidence="7">NSJ-28</strain>
    </source>
</reference>
<evidence type="ECO:0000256" key="2">
    <source>
        <dbReference type="ARBA" id="ARBA00023015"/>
    </source>
</evidence>
<dbReference type="GO" id="GO:0003677">
    <property type="term" value="F:DNA binding"/>
    <property type="evidence" value="ECO:0007669"/>
    <property type="project" value="UniProtKB-KW"/>
</dbReference>
<feature type="domain" description="RNA polymerase sigma factor 70 region 4 type 2" evidence="6">
    <location>
        <begin position="120"/>
        <end position="172"/>
    </location>
</feature>
<dbReference type="InterPro" id="IPR039425">
    <property type="entry name" value="RNA_pol_sigma-70-like"/>
</dbReference>
<organism evidence="7 8">
    <name type="scientific">Agathobaculum faecis</name>
    <dbReference type="NCBI Taxonomy" id="2763013"/>
    <lineage>
        <taxon>Bacteria</taxon>
        <taxon>Bacillati</taxon>
        <taxon>Bacillota</taxon>
        <taxon>Clostridia</taxon>
        <taxon>Eubacteriales</taxon>
        <taxon>Butyricicoccaceae</taxon>
        <taxon>Agathobaculum</taxon>
    </lineage>
</organism>
<dbReference type="AlphaFoldDB" id="A0A923LY63"/>
<dbReference type="Proteomes" id="UP000606499">
    <property type="component" value="Unassembled WGS sequence"/>
</dbReference>
<keyword evidence="8" id="KW-1185">Reference proteome</keyword>
<dbReference type="SUPFAM" id="SSF88946">
    <property type="entry name" value="Sigma2 domain of RNA polymerase sigma factors"/>
    <property type="match status" value="1"/>
</dbReference>
<proteinExistence type="inferred from homology"/>
<gene>
    <name evidence="7" type="ORF">H8S45_11500</name>
</gene>
<dbReference type="InterPro" id="IPR013325">
    <property type="entry name" value="RNA_pol_sigma_r2"/>
</dbReference>
<dbReference type="GO" id="GO:0016987">
    <property type="term" value="F:sigma factor activity"/>
    <property type="evidence" value="ECO:0007669"/>
    <property type="project" value="UniProtKB-KW"/>
</dbReference>
<evidence type="ECO:0000313" key="8">
    <source>
        <dbReference type="Proteomes" id="UP000606499"/>
    </source>
</evidence>
<name>A0A923LY63_9FIRM</name>
<evidence type="ECO:0000256" key="5">
    <source>
        <dbReference type="ARBA" id="ARBA00023163"/>
    </source>
</evidence>
<evidence type="ECO:0000256" key="3">
    <source>
        <dbReference type="ARBA" id="ARBA00023082"/>
    </source>
</evidence>
<evidence type="ECO:0000256" key="4">
    <source>
        <dbReference type="ARBA" id="ARBA00023125"/>
    </source>
</evidence>
<dbReference type="GO" id="GO:0006352">
    <property type="term" value="P:DNA-templated transcription initiation"/>
    <property type="evidence" value="ECO:0007669"/>
    <property type="project" value="InterPro"/>
</dbReference>
<dbReference type="PANTHER" id="PTHR43133:SF8">
    <property type="entry name" value="RNA POLYMERASE SIGMA FACTOR HI_1459-RELATED"/>
    <property type="match status" value="1"/>
</dbReference>
<dbReference type="NCBIfam" id="TIGR02937">
    <property type="entry name" value="sigma70-ECF"/>
    <property type="match status" value="1"/>
</dbReference>
<evidence type="ECO:0000259" key="6">
    <source>
        <dbReference type="Pfam" id="PF08281"/>
    </source>
</evidence>
<sequence>MISFLFAKTEENDPASQALLIHLYADHYGLWVSKLNSFSGIDDANDIIQDTFVAMLSKTELLKTLPEAKQIAYITKSLLNRARRVYSNRSRYKVTDEIETGLADRSIDPALLFDKKATAEAFRRALERLSDRDRELLLDKYFEDLPDAAIADLVGLKPASIRSALTRARRALKKELEKELEDA</sequence>
<dbReference type="InterPro" id="IPR036388">
    <property type="entry name" value="WH-like_DNA-bd_sf"/>
</dbReference>